<dbReference type="EMBL" id="BARU01027318">
    <property type="protein sequence ID" value="GAH72889.1"/>
    <property type="molecule type" value="Genomic_DNA"/>
</dbReference>
<organism evidence="2">
    <name type="scientific">marine sediment metagenome</name>
    <dbReference type="NCBI Taxonomy" id="412755"/>
    <lineage>
        <taxon>unclassified sequences</taxon>
        <taxon>metagenomes</taxon>
        <taxon>ecological metagenomes</taxon>
    </lineage>
</organism>
<keyword evidence="1" id="KW-0472">Membrane</keyword>
<keyword evidence="1" id="KW-0812">Transmembrane</keyword>
<keyword evidence="1" id="KW-1133">Transmembrane helix</keyword>
<proteinExistence type="predicted"/>
<protein>
    <submittedName>
        <fullName evidence="2">Uncharacterized protein</fullName>
    </submittedName>
</protein>
<feature type="non-terminal residue" evidence="2">
    <location>
        <position position="1"/>
    </location>
</feature>
<reference evidence="2" key="1">
    <citation type="journal article" date="2014" name="Front. Microbiol.">
        <title>High frequency of phylogenetically diverse reductive dehalogenase-homologous genes in deep subseafloor sedimentary metagenomes.</title>
        <authorList>
            <person name="Kawai M."/>
            <person name="Futagami T."/>
            <person name="Toyoda A."/>
            <person name="Takaki Y."/>
            <person name="Nishi S."/>
            <person name="Hori S."/>
            <person name="Arai W."/>
            <person name="Tsubouchi T."/>
            <person name="Morono Y."/>
            <person name="Uchiyama I."/>
            <person name="Ito T."/>
            <person name="Fujiyama A."/>
            <person name="Inagaki F."/>
            <person name="Takami H."/>
        </authorList>
    </citation>
    <scope>NUCLEOTIDE SEQUENCE</scope>
    <source>
        <strain evidence="2">Expedition CK06-06</strain>
    </source>
</reference>
<evidence type="ECO:0000313" key="2">
    <source>
        <dbReference type="EMBL" id="GAH72889.1"/>
    </source>
</evidence>
<evidence type="ECO:0000256" key="1">
    <source>
        <dbReference type="SAM" id="Phobius"/>
    </source>
</evidence>
<name>X1J3F0_9ZZZZ</name>
<accession>X1J3F0</accession>
<feature type="transmembrane region" description="Helical" evidence="1">
    <location>
        <begin position="12"/>
        <end position="31"/>
    </location>
</feature>
<comment type="caution">
    <text evidence="2">The sequence shown here is derived from an EMBL/GenBank/DDBJ whole genome shotgun (WGS) entry which is preliminary data.</text>
</comment>
<gene>
    <name evidence="2" type="ORF">S03H2_43743</name>
</gene>
<sequence>GFFYSSFPEIQRYGIILFAGAICTICELFSLQSKIL</sequence>
<dbReference type="AlphaFoldDB" id="X1J3F0"/>